<dbReference type="Proteomes" id="UP000790787">
    <property type="component" value="Mitochondrion MT"/>
</dbReference>
<proteinExistence type="predicted"/>
<dbReference type="PaxDb" id="4097-Q5M9R7"/>
<evidence type="ECO:0000256" key="2">
    <source>
        <dbReference type="SAM" id="Phobius"/>
    </source>
</evidence>
<dbReference type="KEGG" id="nta:3205234"/>
<reference evidence="3 4" key="2">
    <citation type="journal article" date="2005" name="Mol. Genet. Genomics">
        <title>The complete nucleotide sequence and multipartite organization of the tobacco mitochondrial genome: comparative analysis of mitochondrial genomes in higher plants.</title>
        <authorList>
            <person name="Sugiyama Y."/>
            <person name="Watase Y."/>
            <person name="Nagase M."/>
            <person name="Makita N."/>
            <person name="Yagura S."/>
            <person name="Hirai A."/>
            <person name="Sugiura M."/>
        </authorList>
    </citation>
    <scope>NUCLEOTIDE SEQUENCE</scope>
    <source>
        <strain evidence="4">cv. TN90</strain>
        <tissue evidence="3 6">Leaf</tissue>
    </source>
</reference>
<evidence type="ECO:0000256" key="1">
    <source>
        <dbReference type="SAM" id="MobiDB-lite"/>
    </source>
</evidence>
<organism evidence="3">
    <name type="scientific">Nicotiana tabacum</name>
    <name type="common">Common tobacco</name>
    <dbReference type="NCBI Taxonomy" id="4097"/>
    <lineage>
        <taxon>Eukaryota</taxon>
        <taxon>Viridiplantae</taxon>
        <taxon>Streptophyta</taxon>
        <taxon>Embryophyta</taxon>
        <taxon>Tracheophyta</taxon>
        <taxon>Spermatophyta</taxon>
        <taxon>Magnoliopsida</taxon>
        <taxon>eudicotyledons</taxon>
        <taxon>Gunneridae</taxon>
        <taxon>Pentapetalae</taxon>
        <taxon>asterids</taxon>
        <taxon>lamiids</taxon>
        <taxon>Solanales</taxon>
        <taxon>Solanaceae</taxon>
        <taxon>Nicotianoideae</taxon>
        <taxon>Nicotianeae</taxon>
        <taxon>Nicotiana</taxon>
    </lineage>
</organism>
<feature type="transmembrane region" description="Helical" evidence="2">
    <location>
        <begin position="30"/>
        <end position="53"/>
    </location>
</feature>
<keyword evidence="2" id="KW-1133">Transmembrane helix</keyword>
<evidence type="ECO:0000313" key="5">
    <source>
        <dbReference type="Proteomes" id="UP000790787"/>
    </source>
</evidence>
<dbReference type="AlphaFoldDB" id="Q5M9R7"/>
<accession>Q5M9R7</accession>
<evidence type="ECO:0000313" key="3">
    <source>
        <dbReference type="EMBL" id="BAD83561.1"/>
    </source>
</evidence>
<keyword evidence="3 6" id="KW-0496">Mitochondrion</keyword>
<feature type="transmembrane region" description="Helical" evidence="2">
    <location>
        <begin position="74"/>
        <end position="94"/>
    </location>
</feature>
<dbReference type="GeneID" id="3205234"/>
<gene>
    <name evidence="3 6" type="primary">orf210</name>
    <name evidence="6" type="ORF">NitaMp158</name>
</gene>
<feature type="transmembrane region" description="Helical" evidence="2">
    <location>
        <begin position="157"/>
        <end position="176"/>
    </location>
</feature>
<sequence>MLFPFNPQQIFGRLRKTLSHFICKNLRVRISIVVFLLFSVLTVSYFFFLVFGIDLSLIWGKLKSMLLVRSFRVLLSRLLGWEVPIFVLVFLVGLELDSSLHMRPENDSPSSKDSKEAQVSSPLGEERDAWKGNRGRHTSFAFGFKAGPPFQWKRGRYLFSLLLVFSFFTSFERSGFRVTHFFRNRFLEGKHPKSISRSGRKHKAARFESK</sequence>
<evidence type="ECO:0000313" key="4">
    <source>
        <dbReference type="Proteomes" id="UP000084051"/>
    </source>
</evidence>
<name>Q5M9R7_TOBAC</name>
<feature type="compositionally biased region" description="Basic and acidic residues" evidence="1">
    <location>
        <begin position="102"/>
        <end position="116"/>
    </location>
</feature>
<protein>
    <submittedName>
        <fullName evidence="3 6">Uncharacterized protein</fullName>
    </submittedName>
</protein>
<dbReference type="STRING" id="4097.Q5M9R7"/>
<evidence type="ECO:0000313" key="6">
    <source>
        <dbReference type="RefSeq" id="YP_173495.1"/>
    </source>
</evidence>
<reference evidence="6" key="1">
    <citation type="submission" date="2004-12" db="EMBL/GenBank/DDBJ databases">
        <authorList>
            <consortium name="NCBI Genome Project"/>
        </authorList>
    </citation>
    <scope>NUCLEOTIDE SEQUENCE</scope>
    <source>
        <tissue evidence="6">Leaf</tissue>
    </source>
</reference>
<geneLocation type="mitochondrion" evidence="3 6"/>
<keyword evidence="2" id="KW-0812">Transmembrane</keyword>
<keyword evidence="2" id="KW-0472">Membrane</keyword>
<keyword evidence="5" id="KW-1185">Reference proteome</keyword>
<dbReference type="EMBL" id="BA000042">
    <property type="protein sequence ID" value="BAD83561.1"/>
    <property type="molecule type" value="Genomic_DNA"/>
</dbReference>
<reference evidence="6" key="3">
    <citation type="submission" date="2025-04" db="UniProtKB">
        <authorList>
            <consortium name="RefSeq"/>
        </authorList>
    </citation>
    <scope>IDENTIFICATION</scope>
    <source>
        <tissue evidence="6">Leaf</tissue>
    </source>
</reference>
<dbReference type="RefSeq" id="YP_173495.1">
    <property type="nucleotide sequence ID" value="NC_006581.1"/>
</dbReference>
<feature type="region of interest" description="Disordered" evidence="1">
    <location>
        <begin position="102"/>
        <end position="131"/>
    </location>
</feature>